<name>A0A0C1NG92_9CYAN</name>
<organism evidence="1">
    <name type="scientific">Tolypothrix bouteillei VB521301</name>
    <dbReference type="NCBI Taxonomy" id="1479485"/>
    <lineage>
        <taxon>Bacteria</taxon>
        <taxon>Bacillati</taxon>
        <taxon>Cyanobacteriota</taxon>
        <taxon>Cyanophyceae</taxon>
        <taxon>Nostocales</taxon>
        <taxon>Tolypothrichaceae</taxon>
        <taxon>Tolypothrix</taxon>
    </lineage>
</organism>
<accession>A0A0C1NG92</accession>
<protein>
    <submittedName>
        <fullName evidence="1">Uncharacterized protein</fullName>
    </submittedName>
</protein>
<dbReference type="EMBL" id="JHEG02000001">
    <property type="protein sequence ID" value="KIE13887.1"/>
    <property type="molecule type" value="Genomic_DNA"/>
</dbReference>
<dbReference type="OrthoDB" id="570991at2"/>
<gene>
    <name evidence="1" type="ORF">DA73_0200485</name>
</gene>
<dbReference type="AlphaFoldDB" id="A0A0C1NG92"/>
<proteinExistence type="predicted"/>
<evidence type="ECO:0000313" key="1">
    <source>
        <dbReference type="EMBL" id="KIE13887.1"/>
    </source>
</evidence>
<reference evidence="1" key="1">
    <citation type="journal article" date="2015" name="Genome Announc.">
        <title>Draft Genome Sequence of Tolypothrix boutellei Strain VB521301.</title>
        <authorList>
            <person name="Chandrababunaidu M.M."/>
            <person name="Singh D."/>
            <person name="Sen D."/>
            <person name="Bhan S."/>
            <person name="Das S."/>
            <person name="Gupta A."/>
            <person name="Adhikary S.P."/>
            <person name="Tripathy S."/>
        </authorList>
    </citation>
    <scope>NUCLEOTIDE SEQUENCE</scope>
    <source>
        <strain evidence="1">VB521301</strain>
    </source>
</reference>
<dbReference type="STRING" id="1479485.DA73_0200485"/>
<sequence length="257" mass="28101">MTQQLVVQDLVIVVAAKNHSPSILNPDFLKCSGIVPQDWSLARQPIYTNSAAQVVFTNGISIIAEPNRVIFMEPIGDKTMSELNIAEIARKYVQTLPNIEYEAVGINPRGYVSFAGDLDAARLYVSETLLSPGEWQSAGDSPVRASLNLVYKFQRAPFYLSITEAALRNEDETSTPIVMFSGSFSYELSGETGAEKISNLHNCIQNWQVDLETYSDIINHKFLTKIPSSLATTSEGSTVSIPATVPDLFTMSAATIA</sequence>
<comment type="caution">
    <text evidence="1">The sequence shown here is derived from an EMBL/GenBank/DDBJ whole genome shotgun (WGS) entry which is preliminary data.</text>
</comment>